<evidence type="ECO:0000313" key="2">
    <source>
        <dbReference type="EMBL" id="CCE62772.1"/>
    </source>
</evidence>
<dbReference type="EMBL" id="HE612859">
    <property type="protein sequence ID" value="CCE62772.1"/>
    <property type="molecule type" value="Genomic_DNA"/>
</dbReference>
<protein>
    <recommendedName>
        <fullName evidence="4">Vacuolar membrane protein</fullName>
    </recommendedName>
</protein>
<dbReference type="eggNOG" id="ENOG502S1HE">
    <property type="taxonomic scope" value="Eukaryota"/>
</dbReference>
<dbReference type="PANTHER" id="PTHR31735">
    <property type="entry name" value="VACUOLAR MEMBRANE PROTEIN YPL162C"/>
    <property type="match status" value="1"/>
</dbReference>
<dbReference type="RefSeq" id="XP_003685206.1">
    <property type="nucleotide sequence ID" value="XM_003685158.1"/>
</dbReference>
<dbReference type="HOGENOM" id="CLU_040321_2_1_1"/>
<evidence type="ECO:0000256" key="1">
    <source>
        <dbReference type="SAM" id="Phobius"/>
    </source>
</evidence>
<keyword evidence="1" id="KW-0812">Transmembrane</keyword>
<evidence type="ECO:0008006" key="4">
    <source>
        <dbReference type="Google" id="ProtNLM"/>
    </source>
</evidence>
<dbReference type="InterPro" id="IPR022127">
    <property type="entry name" value="STIMATE/YPL162C"/>
</dbReference>
<feature type="transmembrane region" description="Helical" evidence="1">
    <location>
        <begin position="58"/>
        <end position="76"/>
    </location>
</feature>
<dbReference type="PANTHER" id="PTHR31735:SF1">
    <property type="entry name" value="VACUOLAR MEMBRANE PROTEIN YPL162C"/>
    <property type="match status" value="1"/>
</dbReference>
<dbReference type="OrthoDB" id="431202at2759"/>
<dbReference type="GO" id="GO:0016020">
    <property type="term" value="C:membrane"/>
    <property type="evidence" value="ECO:0007669"/>
    <property type="project" value="TreeGrafter"/>
</dbReference>
<dbReference type="Pfam" id="PF12400">
    <property type="entry name" value="STIMATE"/>
    <property type="match status" value="1"/>
</dbReference>
<dbReference type="AlphaFoldDB" id="G8BSF1"/>
<dbReference type="GeneID" id="11531079"/>
<organism evidence="2 3">
    <name type="scientific">Tetrapisispora phaffii (strain ATCC 24235 / CBS 4417 / NBRC 1672 / NRRL Y-8282 / UCD 70-5)</name>
    <name type="common">Yeast</name>
    <name type="synonym">Fabospora phaffii</name>
    <dbReference type="NCBI Taxonomy" id="1071381"/>
    <lineage>
        <taxon>Eukaryota</taxon>
        <taxon>Fungi</taxon>
        <taxon>Dikarya</taxon>
        <taxon>Ascomycota</taxon>
        <taxon>Saccharomycotina</taxon>
        <taxon>Saccharomycetes</taxon>
        <taxon>Saccharomycetales</taxon>
        <taxon>Saccharomycetaceae</taxon>
        <taxon>Tetrapisispora</taxon>
    </lineage>
</organism>
<sequence>MIIRKGDEDEDTCQLLGPVSIGIQVIMGAWIVMSLLMKRNYEHPKRKLIVWTYDVSKQLIGSLLVHFLNLFISVVQEHKANLTFSLNIGDNGSGDEDDQCDYYFLNLLLDTTIGIPIFWVAFTCIEKLFSYYNFKNIESGNYFTTEGAAVGKTSEKPSFVAFLKQLNIFTSGLIVMKLVIFLVLYYFEEFAYWLANMLLGWSDPWPNFQIFLVMFISPIALNLFQYYCVDNIIKLHSDHLTQQNAHNFEPITAVEDNAATDYINSISCQNSMMPGQSPAYDNDSSNKNSKYGSI</sequence>
<keyword evidence="1" id="KW-0472">Membrane</keyword>
<dbReference type="KEGG" id="tpf:TPHA_0D01310"/>
<accession>G8BSF1</accession>
<proteinExistence type="predicted"/>
<feature type="transmembrane region" description="Helical" evidence="1">
    <location>
        <begin position="102"/>
        <end position="125"/>
    </location>
</feature>
<keyword evidence="1" id="KW-1133">Transmembrane helix</keyword>
<feature type="transmembrane region" description="Helical" evidence="1">
    <location>
        <begin position="15"/>
        <end position="37"/>
    </location>
</feature>
<feature type="transmembrane region" description="Helical" evidence="1">
    <location>
        <begin position="166"/>
        <end position="187"/>
    </location>
</feature>
<dbReference type="OMA" id="LNCFQYF"/>
<reference evidence="2 3" key="1">
    <citation type="journal article" date="2011" name="Proc. Natl. Acad. Sci. U.S.A.">
        <title>Evolutionary erosion of yeast sex chromosomes by mating-type switching accidents.</title>
        <authorList>
            <person name="Gordon J.L."/>
            <person name="Armisen D."/>
            <person name="Proux-Wera E."/>
            <person name="Oheigeartaigh S.S."/>
            <person name="Byrne K.P."/>
            <person name="Wolfe K.H."/>
        </authorList>
    </citation>
    <scope>NUCLEOTIDE SEQUENCE [LARGE SCALE GENOMIC DNA]</scope>
    <source>
        <strain evidence="3">ATCC 24235 / CBS 4417 / NBRC 1672 / NRRL Y-8282 / UCD 70-5</strain>
    </source>
</reference>
<gene>
    <name evidence="2" type="primary">TPHA0D01310</name>
    <name evidence="2" type="ordered locus">TPHA_0D01310</name>
</gene>
<evidence type="ECO:0000313" key="3">
    <source>
        <dbReference type="Proteomes" id="UP000005666"/>
    </source>
</evidence>
<keyword evidence="3" id="KW-1185">Reference proteome</keyword>
<feature type="transmembrane region" description="Helical" evidence="1">
    <location>
        <begin position="207"/>
        <end position="229"/>
    </location>
</feature>
<dbReference type="Proteomes" id="UP000005666">
    <property type="component" value="Chromosome 4"/>
</dbReference>
<name>G8BSF1_TETPH</name>
<dbReference type="STRING" id="1071381.G8BSF1"/>